<proteinExistence type="predicted"/>
<evidence type="ECO:0000313" key="1">
    <source>
        <dbReference type="EMBL" id="MFD0852262.1"/>
    </source>
</evidence>
<dbReference type="Proteomes" id="UP001597083">
    <property type="component" value="Unassembled WGS sequence"/>
</dbReference>
<feature type="non-terminal residue" evidence="1">
    <location>
        <position position="83"/>
    </location>
</feature>
<comment type="caution">
    <text evidence="1">The sequence shown here is derived from an EMBL/GenBank/DDBJ whole genome shotgun (WGS) entry which is preliminary data.</text>
</comment>
<dbReference type="SUPFAM" id="SSF102114">
    <property type="entry name" value="Radical SAM enzymes"/>
    <property type="match status" value="1"/>
</dbReference>
<sequence length="83" mass="8862">MPATLPDGDPVPADGALPHSALEGLGERPFAFYVHVPFCVTRCGYCDFNTYTATELGPGAGRDSYADTAIEEVRMARRVLGEA</sequence>
<evidence type="ECO:0000313" key="2">
    <source>
        <dbReference type="Proteomes" id="UP001597083"/>
    </source>
</evidence>
<gene>
    <name evidence="1" type="ORF">ACFQ07_08515</name>
</gene>
<reference evidence="2" key="1">
    <citation type="journal article" date="2019" name="Int. J. Syst. Evol. Microbiol.">
        <title>The Global Catalogue of Microorganisms (GCM) 10K type strain sequencing project: providing services to taxonomists for standard genome sequencing and annotation.</title>
        <authorList>
            <consortium name="The Broad Institute Genomics Platform"/>
            <consortium name="The Broad Institute Genome Sequencing Center for Infectious Disease"/>
            <person name="Wu L."/>
            <person name="Ma J."/>
        </authorList>
    </citation>
    <scope>NUCLEOTIDE SEQUENCE [LARGE SCALE GENOMIC DNA]</scope>
    <source>
        <strain evidence="2">JCM 31696</strain>
    </source>
</reference>
<organism evidence="1 2">
    <name type="scientific">Actinomadura adrarensis</name>
    <dbReference type="NCBI Taxonomy" id="1819600"/>
    <lineage>
        <taxon>Bacteria</taxon>
        <taxon>Bacillati</taxon>
        <taxon>Actinomycetota</taxon>
        <taxon>Actinomycetes</taxon>
        <taxon>Streptosporangiales</taxon>
        <taxon>Thermomonosporaceae</taxon>
        <taxon>Actinomadura</taxon>
    </lineage>
</organism>
<accession>A0ABW3CET7</accession>
<dbReference type="EMBL" id="JBHTIR010001202">
    <property type="protein sequence ID" value="MFD0852262.1"/>
    <property type="molecule type" value="Genomic_DNA"/>
</dbReference>
<protein>
    <submittedName>
        <fullName evidence="1">Coproporphyrinogen III oxidase</fullName>
    </submittedName>
</protein>
<dbReference type="InterPro" id="IPR058240">
    <property type="entry name" value="rSAM_sf"/>
</dbReference>
<keyword evidence="2" id="KW-1185">Reference proteome</keyword>
<name>A0ABW3CET7_9ACTN</name>